<evidence type="ECO:0000313" key="5">
    <source>
        <dbReference type="Proteomes" id="UP000053029"/>
    </source>
</evidence>
<dbReference type="HOGENOM" id="CLU_010194_1_0_1"/>
<dbReference type="PANTHER" id="PTHR42760:SF124">
    <property type="entry name" value="SHORT-CHAIN DEHYDROGENASE_REDUCTASE"/>
    <property type="match status" value="1"/>
</dbReference>
<evidence type="ECO:0000313" key="4">
    <source>
        <dbReference type="EMBL" id="KIW79464.1"/>
    </source>
</evidence>
<accession>A0A0D2H4C4</accession>
<dbReference type="PANTHER" id="PTHR42760">
    <property type="entry name" value="SHORT-CHAIN DEHYDROGENASES/REDUCTASES FAMILY MEMBER"/>
    <property type="match status" value="1"/>
</dbReference>
<dbReference type="Proteomes" id="UP000053029">
    <property type="component" value="Unassembled WGS sequence"/>
</dbReference>
<evidence type="ECO:0000256" key="1">
    <source>
        <dbReference type="ARBA" id="ARBA00006484"/>
    </source>
</evidence>
<dbReference type="InterPro" id="IPR036291">
    <property type="entry name" value="NAD(P)-bd_dom_sf"/>
</dbReference>
<dbReference type="Pfam" id="PF13561">
    <property type="entry name" value="adh_short_C2"/>
    <property type="match status" value="1"/>
</dbReference>
<dbReference type="VEuPathDB" id="FungiDB:Z517_06076"/>
<keyword evidence="5" id="KW-1185">Reference proteome</keyword>
<sequence length="296" mass="30966">MASASIAPSGALANKVAIVTGSSSGIGREIAIAYAAAGAFIVCADLSPKTAKAKHSEDGTAPGVPTHDHINSEYKSSSAGDRQSRAIFVQTDMTQSSSVKNLVDKTVGQFGRLDVLVNNAGILAEAGTPTVFPRIHETPESVWDADMAVNAKGVWLGMKYATEQMLKQEPHQPSMDRGWIVNIASIVSLVGYAGTSSYDASKGAVLQMTKAVALEYAKDRIHVNSLHPGFTDTALLEPLKIAGGPDATRRSLADLHPWGTVGRAEDIAKVAVFLASDGASWCTGAPFIVDGGYLAQ</sequence>
<proteinExistence type="inferred from homology"/>
<feature type="region of interest" description="Disordered" evidence="3">
    <location>
        <begin position="53"/>
        <end position="82"/>
    </location>
</feature>
<reference evidence="4 5" key="1">
    <citation type="submission" date="2015-01" db="EMBL/GenBank/DDBJ databases">
        <title>The Genome Sequence of Fonsecaea pedrosoi CBS 271.37.</title>
        <authorList>
            <consortium name="The Broad Institute Genomics Platform"/>
            <person name="Cuomo C."/>
            <person name="de Hoog S."/>
            <person name="Gorbushina A."/>
            <person name="Stielow B."/>
            <person name="Teixiera M."/>
            <person name="Abouelleil A."/>
            <person name="Chapman S.B."/>
            <person name="Priest M."/>
            <person name="Young S.K."/>
            <person name="Wortman J."/>
            <person name="Nusbaum C."/>
            <person name="Birren B."/>
        </authorList>
    </citation>
    <scope>NUCLEOTIDE SEQUENCE [LARGE SCALE GENOMIC DNA]</scope>
    <source>
        <strain evidence="4 5">CBS 271.37</strain>
    </source>
</reference>
<keyword evidence="2" id="KW-0521">NADP</keyword>
<organism evidence="4 5">
    <name type="scientific">Fonsecaea pedrosoi CBS 271.37</name>
    <dbReference type="NCBI Taxonomy" id="1442368"/>
    <lineage>
        <taxon>Eukaryota</taxon>
        <taxon>Fungi</taxon>
        <taxon>Dikarya</taxon>
        <taxon>Ascomycota</taxon>
        <taxon>Pezizomycotina</taxon>
        <taxon>Eurotiomycetes</taxon>
        <taxon>Chaetothyriomycetidae</taxon>
        <taxon>Chaetothyriales</taxon>
        <taxon>Herpotrichiellaceae</taxon>
        <taxon>Fonsecaea</taxon>
    </lineage>
</organism>
<dbReference type="FunFam" id="3.40.50.720:FF:000084">
    <property type="entry name" value="Short-chain dehydrogenase reductase"/>
    <property type="match status" value="1"/>
</dbReference>
<dbReference type="GO" id="GO:0016616">
    <property type="term" value="F:oxidoreductase activity, acting on the CH-OH group of donors, NAD or NADP as acceptor"/>
    <property type="evidence" value="ECO:0007669"/>
    <property type="project" value="TreeGrafter"/>
</dbReference>
<dbReference type="PRINTS" id="PR00080">
    <property type="entry name" value="SDRFAMILY"/>
</dbReference>
<dbReference type="RefSeq" id="XP_013283272.1">
    <property type="nucleotide sequence ID" value="XM_013427818.1"/>
</dbReference>
<dbReference type="CDD" id="cd05233">
    <property type="entry name" value="SDR_c"/>
    <property type="match status" value="1"/>
</dbReference>
<evidence type="ECO:0008006" key="6">
    <source>
        <dbReference type="Google" id="ProtNLM"/>
    </source>
</evidence>
<evidence type="ECO:0000256" key="3">
    <source>
        <dbReference type="SAM" id="MobiDB-lite"/>
    </source>
</evidence>
<dbReference type="GeneID" id="25305566"/>
<dbReference type="OrthoDB" id="47007at2759"/>
<dbReference type="InterPro" id="IPR002347">
    <property type="entry name" value="SDR_fam"/>
</dbReference>
<name>A0A0D2H4C4_9EURO</name>
<evidence type="ECO:0000256" key="2">
    <source>
        <dbReference type="ARBA" id="ARBA00022857"/>
    </source>
</evidence>
<dbReference type="Gene3D" id="3.40.50.720">
    <property type="entry name" value="NAD(P)-binding Rossmann-like Domain"/>
    <property type="match status" value="1"/>
</dbReference>
<dbReference type="STRING" id="1442368.A0A0D2H4C4"/>
<comment type="similarity">
    <text evidence="1">Belongs to the short-chain dehydrogenases/reductases (SDR) family.</text>
</comment>
<dbReference type="SUPFAM" id="SSF51735">
    <property type="entry name" value="NAD(P)-binding Rossmann-fold domains"/>
    <property type="match status" value="1"/>
</dbReference>
<protein>
    <recommendedName>
        <fullName evidence="6">Glucose 1-dehydrogenase</fullName>
    </recommendedName>
</protein>
<dbReference type="EMBL" id="KN846972">
    <property type="protein sequence ID" value="KIW79464.1"/>
    <property type="molecule type" value="Genomic_DNA"/>
</dbReference>
<dbReference type="AlphaFoldDB" id="A0A0D2H4C4"/>
<gene>
    <name evidence="4" type="ORF">Z517_06076</name>
</gene>
<dbReference type="PRINTS" id="PR00081">
    <property type="entry name" value="GDHRDH"/>
</dbReference>